<name>E3MXZ3_CAERE</name>
<reference evidence="2" key="1">
    <citation type="submission" date="2007-07" db="EMBL/GenBank/DDBJ databases">
        <title>PCAP assembly of the Caenorhabditis remanei genome.</title>
        <authorList>
            <consortium name="The Caenorhabditis remanei Sequencing Consortium"/>
            <person name="Wilson R.K."/>
        </authorList>
    </citation>
    <scope>NUCLEOTIDE SEQUENCE [LARGE SCALE GENOMIC DNA]</scope>
    <source>
        <strain evidence="2">PB4641</strain>
    </source>
</reference>
<dbReference type="OMA" id="LLLEMYV"/>
<dbReference type="InterPro" id="IPR053222">
    <property type="entry name" value="Zygotic_Embryogenesis-Asso"/>
</dbReference>
<evidence type="ECO:0000313" key="3">
    <source>
        <dbReference type="Proteomes" id="UP000008281"/>
    </source>
</evidence>
<dbReference type="EMBL" id="DS268494">
    <property type="protein sequence ID" value="EFP11856.1"/>
    <property type="molecule type" value="Genomic_DNA"/>
</dbReference>
<keyword evidence="3" id="KW-1185">Reference proteome</keyword>
<dbReference type="Pfam" id="PF07735">
    <property type="entry name" value="FBA_2"/>
    <property type="match status" value="1"/>
</dbReference>
<dbReference type="AlphaFoldDB" id="E3MXZ3"/>
<accession>E3MXZ3</accession>
<dbReference type="OrthoDB" id="5842403at2759"/>
<dbReference type="PANTHER" id="PTHR22899">
    <property type="entry name" value="CYCLIN-RELATED F-BOX FAMILY"/>
    <property type="match status" value="1"/>
</dbReference>
<proteinExistence type="predicted"/>
<dbReference type="HOGENOM" id="CLU_028840_1_2_1"/>
<protein>
    <recommendedName>
        <fullName evidence="1">Sdz-33 F-box domain-containing protein</fullName>
    </recommendedName>
</protein>
<dbReference type="PANTHER" id="PTHR22899:SF0">
    <property type="entry name" value="F-BOX ASSOCIATED DOMAIN-CONTAINING PROTEIN-RELATED"/>
    <property type="match status" value="1"/>
</dbReference>
<feature type="domain" description="Sdz-33 F-box" evidence="1">
    <location>
        <begin position="43"/>
        <end position="111"/>
    </location>
</feature>
<dbReference type="InterPro" id="IPR012885">
    <property type="entry name" value="F-box_Sdz-33"/>
</dbReference>
<dbReference type="InParanoid" id="E3MXZ3"/>
<evidence type="ECO:0000313" key="2">
    <source>
        <dbReference type="EMBL" id="EFP11856.1"/>
    </source>
</evidence>
<gene>
    <name evidence="2" type="ORF">CRE_29337</name>
</gene>
<dbReference type="Proteomes" id="UP000008281">
    <property type="component" value="Unassembled WGS sequence"/>
</dbReference>
<evidence type="ECO:0000259" key="1">
    <source>
        <dbReference type="Pfam" id="PF07735"/>
    </source>
</evidence>
<organism evidence="3">
    <name type="scientific">Caenorhabditis remanei</name>
    <name type="common">Caenorhabditis vulgaris</name>
    <dbReference type="NCBI Taxonomy" id="31234"/>
    <lineage>
        <taxon>Eukaryota</taxon>
        <taxon>Metazoa</taxon>
        <taxon>Ecdysozoa</taxon>
        <taxon>Nematoda</taxon>
        <taxon>Chromadorea</taxon>
        <taxon>Rhabditida</taxon>
        <taxon>Rhabditina</taxon>
        <taxon>Rhabditomorpha</taxon>
        <taxon>Rhabditoidea</taxon>
        <taxon>Rhabditidae</taxon>
        <taxon>Peloderinae</taxon>
        <taxon>Caenorhabditis</taxon>
    </lineage>
</organism>
<dbReference type="FunCoup" id="E3MXZ3">
    <property type="interactions" value="425"/>
</dbReference>
<sequence length="196" mass="22929">MFNSYDELCIISDNGSDVKSILKHFPTRRMSFDNDVFKRLENPYQVLIQNYDGLAIDPEPESPSTLELDDLLTTNSKAVYIYSLNWTEKEVNRFLKHWMKGCNPQLEKLYIDFCSLEVVNKSDIFKGIKCMEMPAEHTRWFKFFEGVVEAVNGGYDFYRCDGTKATINFSKYGINLLLEMYVWYPHCVGEAEEMEN</sequence>